<gene>
    <name evidence="1" type="ORF">C5Y98_26240</name>
</gene>
<reference evidence="1 2" key="1">
    <citation type="submission" date="2018-02" db="EMBL/GenBank/DDBJ databases">
        <title>Comparative genomes isolates from brazilian mangrove.</title>
        <authorList>
            <person name="Araujo J.E."/>
            <person name="Taketani R.G."/>
            <person name="Silva M.C.P."/>
            <person name="Loureco M.V."/>
            <person name="Andreote F.D."/>
        </authorList>
    </citation>
    <scope>NUCLEOTIDE SEQUENCE [LARGE SCALE GENOMIC DNA]</scope>
    <source>
        <strain evidence="1 2">NAP PRIS-MGV</strain>
    </source>
</reference>
<evidence type="ECO:0000313" key="1">
    <source>
        <dbReference type="EMBL" id="PQO27832.1"/>
    </source>
</evidence>
<organism evidence="1 2">
    <name type="scientific">Blastopirellula marina</name>
    <dbReference type="NCBI Taxonomy" id="124"/>
    <lineage>
        <taxon>Bacteria</taxon>
        <taxon>Pseudomonadati</taxon>
        <taxon>Planctomycetota</taxon>
        <taxon>Planctomycetia</taxon>
        <taxon>Pirellulales</taxon>
        <taxon>Pirellulaceae</taxon>
        <taxon>Blastopirellula</taxon>
    </lineage>
</organism>
<comment type="caution">
    <text evidence="1">The sequence shown here is derived from an EMBL/GenBank/DDBJ whole genome shotgun (WGS) entry which is preliminary data.</text>
</comment>
<name>A0A2S8F6Q2_9BACT</name>
<dbReference type="SUPFAM" id="SSF53335">
    <property type="entry name" value="S-adenosyl-L-methionine-dependent methyltransferases"/>
    <property type="match status" value="1"/>
</dbReference>
<protein>
    <recommendedName>
        <fullName evidence="3">Methyltransferase type 11 domain-containing protein</fullName>
    </recommendedName>
</protein>
<dbReference type="AlphaFoldDB" id="A0A2S8F6Q2"/>
<evidence type="ECO:0008006" key="3">
    <source>
        <dbReference type="Google" id="ProtNLM"/>
    </source>
</evidence>
<sequence>MPDDWDDHVGWESYYHALPSDEFWFGSATTSPGSFSFHRLSPLTDEFREKNWMTVWFPGCGFSPLPRAFALLGFRVIASDVAPSAIEYQHGNASVVEALLASIESLHNCRASDGCLDLRLHDFRTPLGTGMVDVIFNIKSFQGLPAGSMSFAAQTHFAALRSGGLAFFDTINVQGERRDRLESELVKSGFYVPLANLNRWYRQSLAATEIPHMFVLGIPMIPQRDDVPYPHKRGTPEYERDVGRLRDLTMEFRSRAEVEYAKEQSEVTNETKHAHVIYSTG</sequence>
<dbReference type="EMBL" id="PUIB01000026">
    <property type="protein sequence ID" value="PQO27832.1"/>
    <property type="molecule type" value="Genomic_DNA"/>
</dbReference>
<dbReference type="Proteomes" id="UP000239388">
    <property type="component" value="Unassembled WGS sequence"/>
</dbReference>
<dbReference type="Gene3D" id="3.40.50.150">
    <property type="entry name" value="Vaccinia Virus protein VP39"/>
    <property type="match status" value="1"/>
</dbReference>
<proteinExistence type="predicted"/>
<accession>A0A2S8F6Q2</accession>
<dbReference type="InterPro" id="IPR029063">
    <property type="entry name" value="SAM-dependent_MTases_sf"/>
</dbReference>
<evidence type="ECO:0000313" key="2">
    <source>
        <dbReference type="Proteomes" id="UP000239388"/>
    </source>
</evidence>